<dbReference type="InterPro" id="IPR036503">
    <property type="entry name" value="Ald_Fedxn_OxRdtase_N_sf"/>
</dbReference>
<dbReference type="InterPro" id="IPR051919">
    <property type="entry name" value="W-dependent_AOR"/>
</dbReference>
<gene>
    <name evidence="2" type="ORF">S01H1_60956</name>
</gene>
<organism evidence="2">
    <name type="scientific">marine sediment metagenome</name>
    <dbReference type="NCBI Taxonomy" id="412755"/>
    <lineage>
        <taxon>unclassified sequences</taxon>
        <taxon>metagenomes</taxon>
        <taxon>ecological metagenomes</taxon>
    </lineage>
</organism>
<evidence type="ECO:0000259" key="1">
    <source>
        <dbReference type="SMART" id="SM00790"/>
    </source>
</evidence>
<evidence type="ECO:0000313" key="2">
    <source>
        <dbReference type="EMBL" id="GAG24718.1"/>
    </source>
</evidence>
<dbReference type="SUPFAM" id="SSF56228">
    <property type="entry name" value="Aldehyde ferredoxin oxidoreductase, N-terminal domain"/>
    <property type="match status" value="1"/>
</dbReference>
<name>X0WJN4_9ZZZZ</name>
<dbReference type="EMBL" id="BARS01039940">
    <property type="protein sequence ID" value="GAG24718.1"/>
    <property type="molecule type" value="Genomic_DNA"/>
</dbReference>
<sequence>MSNGFFGKILWVDLTSETFKEEELSEQIYRQYIGGFGLAAKLIYESMPPKTDALSPESVFGFFPGLLTGTVAPLTGRFMVAGKSPLTKTWGDSNCGGYFGPEIKKCGYDAILIKGMAESPKYITIIEDDKQILDASDLWGLDAVQTEDKLKDKYGRVQIASIG</sequence>
<dbReference type="GO" id="GO:0016625">
    <property type="term" value="F:oxidoreductase activity, acting on the aldehyde or oxo group of donors, iron-sulfur protein as acceptor"/>
    <property type="evidence" value="ECO:0007669"/>
    <property type="project" value="InterPro"/>
</dbReference>
<protein>
    <recommendedName>
        <fullName evidence="1">Aldehyde ferredoxin oxidoreductase N-terminal domain-containing protein</fullName>
    </recommendedName>
</protein>
<dbReference type="Gene3D" id="3.60.9.10">
    <property type="entry name" value="Aldehyde ferredoxin oxidoreductase, N-terminal domain"/>
    <property type="match status" value="1"/>
</dbReference>
<feature type="domain" description="Aldehyde ferredoxin oxidoreductase N-terminal" evidence="1">
    <location>
        <begin position="5"/>
        <end position="163"/>
    </location>
</feature>
<dbReference type="AlphaFoldDB" id="X0WJN4"/>
<dbReference type="PANTHER" id="PTHR30038:SF0">
    <property type="entry name" value="TUNGSTEN-CONTAINING ALDEHYDE FERREDOXIN OXIDOREDUCTASE"/>
    <property type="match status" value="1"/>
</dbReference>
<dbReference type="PANTHER" id="PTHR30038">
    <property type="entry name" value="ALDEHYDE FERREDOXIN OXIDOREDUCTASE"/>
    <property type="match status" value="1"/>
</dbReference>
<dbReference type="SMART" id="SM00790">
    <property type="entry name" value="AFOR_N"/>
    <property type="match status" value="1"/>
</dbReference>
<comment type="caution">
    <text evidence="2">The sequence shown here is derived from an EMBL/GenBank/DDBJ whole genome shotgun (WGS) entry which is preliminary data.</text>
</comment>
<dbReference type="InterPro" id="IPR013983">
    <property type="entry name" value="Ald_Fedxn_OxRdtase_N"/>
</dbReference>
<dbReference type="Pfam" id="PF02730">
    <property type="entry name" value="AFOR_N"/>
    <property type="match status" value="1"/>
</dbReference>
<accession>X0WJN4</accession>
<reference evidence="2" key="1">
    <citation type="journal article" date="2014" name="Front. Microbiol.">
        <title>High frequency of phylogenetically diverse reductive dehalogenase-homologous genes in deep subseafloor sedimentary metagenomes.</title>
        <authorList>
            <person name="Kawai M."/>
            <person name="Futagami T."/>
            <person name="Toyoda A."/>
            <person name="Takaki Y."/>
            <person name="Nishi S."/>
            <person name="Hori S."/>
            <person name="Arai W."/>
            <person name="Tsubouchi T."/>
            <person name="Morono Y."/>
            <person name="Uchiyama I."/>
            <person name="Ito T."/>
            <person name="Fujiyama A."/>
            <person name="Inagaki F."/>
            <person name="Takami H."/>
        </authorList>
    </citation>
    <scope>NUCLEOTIDE SEQUENCE</scope>
    <source>
        <strain evidence="2">Expedition CK06-06</strain>
    </source>
</reference>
<proteinExistence type="predicted"/>
<dbReference type="GO" id="GO:0051536">
    <property type="term" value="F:iron-sulfur cluster binding"/>
    <property type="evidence" value="ECO:0007669"/>
    <property type="project" value="InterPro"/>
</dbReference>
<feature type="non-terminal residue" evidence="2">
    <location>
        <position position="163"/>
    </location>
</feature>